<dbReference type="EMBL" id="JAHRHJ020000003">
    <property type="protein sequence ID" value="KAH9322443.1"/>
    <property type="molecule type" value="Genomic_DNA"/>
</dbReference>
<feature type="non-terminal residue" evidence="1">
    <location>
        <position position="1"/>
    </location>
</feature>
<sequence length="87" mass="9787">DQHEVLEATLHAKSIGSVDTGVSPFLEAQIVVMDKHLEKLSMNLSHETHSGIWCIDFEVEGHVKDSLPQRIERAVIVDYEICHGDHD</sequence>
<organism evidence="1 2">
    <name type="scientific">Taxus chinensis</name>
    <name type="common">Chinese yew</name>
    <name type="synonym">Taxus wallichiana var. chinensis</name>
    <dbReference type="NCBI Taxonomy" id="29808"/>
    <lineage>
        <taxon>Eukaryota</taxon>
        <taxon>Viridiplantae</taxon>
        <taxon>Streptophyta</taxon>
        <taxon>Embryophyta</taxon>
        <taxon>Tracheophyta</taxon>
        <taxon>Spermatophyta</taxon>
        <taxon>Pinopsida</taxon>
        <taxon>Pinidae</taxon>
        <taxon>Conifers II</taxon>
        <taxon>Cupressales</taxon>
        <taxon>Taxaceae</taxon>
        <taxon>Taxus</taxon>
    </lineage>
</organism>
<dbReference type="AlphaFoldDB" id="A0AA38LF15"/>
<gene>
    <name evidence="1" type="ORF">KI387_017082</name>
</gene>
<accession>A0AA38LF15</accession>
<protein>
    <submittedName>
        <fullName evidence="1">Uncharacterized protein</fullName>
    </submittedName>
</protein>
<comment type="caution">
    <text evidence="1">The sequence shown here is derived from an EMBL/GenBank/DDBJ whole genome shotgun (WGS) entry which is preliminary data.</text>
</comment>
<feature type="non-terminal residue" evidence="1">
    <location>
        <position position="87"/>
    </location>
</feature>
<evidence type="ECO:0000313" key="1">
    <source>
        <dbReference type="EMBL" id="KAH9322443.1"/>
    </source>
</evidence>
<keyword evidence="2" id="KW-1185">Reference proteome</keyword>
<evidence type="ECO:0000313" key="2">
    <source>
        <dbReference type="Proteomes" id="UP000824469"/>
    </source>
</evidence>
<proteinExistence type="predicted"/>
<name>A0AA38LF15_TAXCH</name>
<dbReference type="Proteomes" id="UP000824469">
    <property type="component" value="Unassembled WGS sequence"/>
</dbReference>
<reference evidence="1 2" key="1">
    <citation type="journal article" date="2021" name="Nat. Plants">
        <title>The Taxus genome provides insights into paclitaxel biosynthesis.</title>
        <authorList>
            <person name="Xiong X."/>
            <person name="Gou J."/>
            <person name="Liao Q."/>
            <person name="Li Y."/>
            <person name="Zhou Q."/>
            <person name="Bi G."/>
            <person name="Li C."/>
            <person name="Du R."/>
            <person name="Wang X."/>
            <person name="Sun T."/>
            <person name="Guo L."/>
            <person name="Liang H."/>
            <person name="Lu P."/>
            <person name="Wu Y."/>
            <person name="Zhang Z."/>
            <person name="Ro D.K."/>
            <person name="Shang Y."/>
            <person name="Huang S."/>
            <person name="Yan J."/>
        </authorList>
    </citation>
    <scope>NUCLEOTIDE SEQUENCE [LARGE SCALE GENOMIC DNA]</scope>
    <source>
        <strain evidence="1">Ta-2019</strain>
    </source>
</reference>